<keyword evidence="3" id="KW-1185">Reference proteome</keyword>
<dbReference type="RefSeq" id="XP_025402729.1">
    <property type="nucleotide sequence ID" value="XM_025538024.1"/>
</dbReference>
<dbReference type="GeneID" id="37060261"/>
<dbReference type="Proteomes" id="UP000247233">
    <property type="component" value="Unassembled WGS sequence"/>
</dbReference>
<dbReference type="EMBL" id="MSFL01000003">
    <property type="protein sequence ID" value="PWY89898.1"/>
    <property type="molecule type" value="Genomic_DNA"/>
</dbReference>
<comment type="caution">
    <text evidence="2">The sequence shown here is derived from an EMBL/GenBank/DDBJ whole genome shotgun (WGS) entry which is preliminary data.</text>
</comment>
<accession>A0A317WYU1</accession>
<feature type="compositionally biased region" description="Basic residues" evidence="1">
    <location>
        <begin position="105"/>
        <end position="135"/>
    </location>
</feature>
<evidence type="ECO:0000313" key="3">
    <source>
        <dbReference type="Proteomes" id="UP000247233"/>
    </source>
</evidence>
<organism evidence="2 3">
    <name type="scientific">Aspergillus heteromorphus CBS 117.55</name>
    <dbReference type="NCBI Taxonomy" id="1448321"/>
    <lineage>
        <taxon>Eukaryota</taxon>
        <taxon>Fungi</taxon>
        <taxon>Dikarya</taxon>
        <taxon>Ascomycota</taxon>
        <taxon>Pezizomycotina</taxon>
        <taxon>Eurotiomycetes</taxon>
        <taxon>Eurotiomycetidae</taxon>
        <taxon>Eurotiales</taxon>
        <taxon>Aspergillaceae</taxon>
        <taxon>Aspergillus</taxon>
        <taxon>Aspergillus subgen. Circumdati</taxon>
    </lineage>
</organism>
<gene>
    <name evidence="2" type="ORF">BO70DRAFT_130545</name>
</gene>
<sequence>MNQWALKKLKVRHYHYIITAFCLQDQPVPFHPTIYTDSPHNQHLQPVHRKKIWRYQKAYSSRAFQTKTNFTKTRFIRIRGRQPNKLLSERNKSHHYRSNKSSPSTRHKFSRSAKKKGTYSTRRKLFPATRYKRTSSTKQELSLTNQIELVSQNHVHLIIRGCFG</sequence>
<reference evidence="2 3" key="1">
    <citation type="submission" date="2016-12" db="EMBL/GenBank/DDBJ databases">
        <title>The genomes of Aspergillus section Nigri reveals drivers in fungal speciation.</title>
        <authorList>
            <consortium name="DOE Joint Genome Institute"/>
            <person name="Vesth T.C."/>
            <person name="Nybo J."/>
            <person name="Theobald S."/>
            <person name="Brandl J."/>
            <person name="Frisvad J.C."/>
            <person name="Nielsen K.F."/>
            <person name="Lyhne E.K."/>
            <person name="Kogle M.E."/>
            <person name="Kuo A."/>
            <person name="Riley R."/>
            <person name="Clum A."/>
            <person name="Nolan M."/>
            <person name="Lipzen A."/>
            <person name="Salamov A."/>
            <person name="Henrissat B."/>
            <person name="Wiebenga A."/>
            <person name="De Vries R.P."/>
            <person name="Grigoriev I.V."/>
            <person name="Mortensen U.H."/>
            <person name="Andersen M.R."/>
            <person name="Baker S.E."/>
        </authorList>
    </citation>
    <scope>NUCLEOTIDE SEQUENCE [LARGE SCALE GENOMIC DNA]</scope>
    <source>
        <strain evidence="2 3">CBS 117.55</strain>
    </source>
</reference>
<proteinExistence type="predicted"/>
<evidence type="ECO:0000313" key="2">
    <source>
        <dbReference type="EMBL" id="PWY89898.1"/>
    </source>
</evidence>
<dbReference type="AlphaFoldDB" id="A0A317WYU1"/>
<dbReference type="VEuPathDB" id="FungiDB:BO70DRAFT_130545"/>
<feature type="region of interest" description="Disordered" evidence="1">
    <location>
        <begin position="89"/>
        <end position="138"/>
    </location>
</feature>
<evidence type="ECO:0000256" key="1">
    <source>
        <dbReference type="SAM" id="MobiDB-lite"/>
    </source>
</evidence>
<protein>
    <submittedName>
        <fullName evidence="2">Uncharacterized protein</fullName>
    </submittedName>
</protein>
<name>A0A317WYU1_9EURO</name>